<evidence type="ECO:0000313" key="2">
    <source>
        <dbReference type="Proteomes" id="UP001060215"/>
    </source>
</evidence>
<organism evidence="1 2">
    <name type="scientific">Camellia lanceoleosa</name>
    <dbReference type="NCBI Taxonomy" id="1840588"/>
    <lineage>
        <taxon>Eukaryota</taxon>
        <taxon>Viridiplantae</taxon>
        <taxon>Streptophyta</taxon>
        <taxon>Embryophyta</taxon>
        <taxon>Tracheophyta</taxon>
        <taxon>Spermatophyta</taxon>
        <taxon>Magnoliopsida</taxon>
        <taxon>eudicotyledons</taxon>
        <taxon>Gunneridae</taxon>
        <taxon>Pentapetalae</taxon>
        <taxon>asterids</taxon>
        <taxon>Ericales</taxon>
        <taxon>Theaceae</taxon>
        <taxon>Camellia</taxon>
    </lineage>
</organism>
<name>A0ACC0GYY7_9ERIC</name>
<evidence type="ECO:0000313" key="1">
    <source>
        <dbReference type="EMBL" id="KAI8006393.1"/>
    </source>
</evidence>
<comment type="caution">
    <text evidence="1">The sequence shown here is derived from an EMBL/GenBank/DDBJ whole genome shotgun (WGS) entry which is preliminary data.</text>
</comment>
<sequence length="81" mass="9453">MISFMASMHGISWLLPCRRKFRRCMKRTYSDRRSKSLRPAVRFTPEARFTSIVVHSSSSVTKSELTSTTLKSLERRQRNGD</sequence>
<gene>
    <name evidence="1" type="ORF">LOK49_LG07G03507</name>
</gene>
<proteinExistence type="predicted"/>
<reference evidence="1 2" key="1">
    <citation type="journal article" date="2022" name="Plant J.">
        <title>Chromosome-level genome of Camellia lanceoleosa provides a valuable resource for understanding genome evolution and self-incompatibility.</title>
        <authorList>
            <person name="Gong W."/>
            <person name="Xiao S."/>
            <person name="Wang L."/>
            <person name="Liao Z."/>
            <person name="Chang Y."/>
            <person name="Mo W."/>
            <person name="Hu G."/>
            <person name="Li W."/>
            <person name="Zhao G."/>
            <person name="Zhu H."/>
            <person name="Hu X."/>
            <person name="Ji K."/>
            <person name="Xiang X."/>
            <person name="Song Q."/>
            <person name="Yuan D."/>
            <person name="Jin S."/>
            <person name="Zhang L."/>
        </authorList>
    </citation>
    <scope>NUCLEOTIDE SEQUENCE [LARGE SCALE GENOMIC DNA]</scope>
    <source>
        <strain evidence="1">SQ_2022a</strain>
    </source>
</reference>
<accession>A0ACC0GYY7</accession>
<dbReference type="EMBL" id="CM045764">
    <property type="protein sequence ID" value="KAI8006393.1"/>
    <property type="molecule type" value="Genomic_DNA"/>
</dbReference>
<protein>
    <submittedName>
        <fullName evidence="1">Uncharacterized protein</fullName>
    </submittedName>
</protein>
<dbReference type="Proteomes" id="UP001060215">
    <property type="component" value="Chromosome 7"/>
</dbReference>
<keyword evidence="2" id="KW-1185">Reference proteome</keyword>